<name>A0A5B9Y3R0_9MOLU</name>
<dbReference type="KEGG" id="schi:SCHIN_v1c02380"/>
<keyword evidence="6" id="KW-0804">Transcription</keyword>
<sequence length="376" mass="44103">MLELILAAREKRTLLLQNKLSNYDFIVTFGLNIPGDQKLGADKEAFIKKYFFEYVSFINKTYDSLNYEAVVDSAGYMYYVWFNDADAYEVKKLSLKFEQRIGDVSSLIDIDVYLDINNKISRQNLAGFPRKCFMCDQPAKVCAFKQTHPYEELVAFANKKMSEETSFVLPHEYIFDDIINEILKGNYLPGDRLKELELVNIYKVSRTKIRDVLKELESSGVVVTKKSMGAVVKKLTTDEVMELTNLRIKIKEILFLDVFENLNKNGYYIVENIKRNLKKMDVNNYDLVKKWNTQFYVRLFSISNKEYTKKIFKGLEMVFGNINYQINKKILEGGFNMRDYHLRICDAIMDENFEDYQKVLSDYFATLKDLILNLDE</sequence>
<evidence type="ECO:0000313" key="9">
    <source>
        <dbReference type="EMBL" id="QEH61435.1"/>
    </source>
</evidence>
<dbReference type="PROSITE" id="PS50949">
    <property type="entry name" value="HTH_GNTR"/>
    <property type="match status" value="1"/>
</dbReference>
<dbReference type="PANTHER" id="PTHR43537:SF24">
    <property type="entry name" value="GLUCONATE OPERON TRANSCRIPTIONAL REPRESSOR"/>
    <property type="match status" value="1"/>
</dbReference>
<dbReference type="GO" id="GO:0050519">
    <property type="term" value="F:holo-citrate lyase synthase activity"/>
    <property type="evidence" value="ECO:0007669"/>
    <property type="project" value="UniProtKB-EC"/>
</dbReference>
<dbReference type="InterPro" id="IPR000524">
    <property type="entry name" value="Tscrpt_reg_HTH_GntR"/>
</dbReference>
<dbReference type="Gene3D" id="1.10.10.10">
    <property type="entry name" value="Winged helix-like DNA-binding domain superfamily/Winged helix DNA-binding domain"/>
    <property type="match status" value="1"/>
</dbReference>
<keyword evidence="10" id="KW-1185">Reference proteome</keyword>
<dbReference type="InterPro" id="IPR005551">
    <property type="entry name" value="CitX"/>
</dbReference>
<evidence type="ECO:0000256" key="6">
    <source>
        <dbReference type="ARBA" id="ARBA00023163"/>
    </source>
</evidence>
<protein>
    <recommendedName>
        <fullName evidence="1">citrate lyase holo-[acyl-carrier protein] synthase</fullName>
        <ecNumber evidence="1">2.7.7.61</ecNumber>
    </recommendedName>
</protein>
<organism evidence="9 10">
    <name type="scientific">Spiroplasma chinense</name>
    <dbReference type="NCBI Taxonomy" id="216932"/>
    <lineage>
        <taxon>Bacteria</taxon>
        <taxon>Bacillati</taxon>
        <taxon>Mycoplasmatota</taxon>
        <taxon>Mollicutes</taxon>
        <taxon>Entomoplasmatales</taxon>
        <taxon>Spiroplasmataceae</taxon>
        <taxon>Spiroplasma</taxon>
    </lineage>
</organism>
<reference evidence="9 10" key="1">
    <citation type="submission" date="2019-08" db="EMBL/GenBank/DDBJ databases">
        <title>Complete genome sequence of Spiroplasma chinense CCH (DSM 19755).</title>
        <authorList>
            <person name="Shen H.-Y."/>
            <person name="Lin Y.-C."/>
            <person name="Chou L."/>
            <person name="Kuo C.-H."/>
        </authorList>
    </citation>
    <scope>NUCLEOTIDE SEQUENCE [LARGE SCALE GENOMIC DNA]</scope>
    <source>
        <strain evidence="9 10">CCH</strain>
    </source>
</reference>
<keyword evidence="3" id="KW-0548">Nucleotidyltransferase</keyword>
<dbReference type="SMART" id="SM00345">
    <property type="entry name" value="HTH_GNTR"/>
    <property type="match status" value="1"/>
</dbReference>
<dbReference type="Pfam" id="PF03802">
    <property type="entry name" value="CitX"/>
    <property type="match status" value="1"/>
</dbReference>
<dbReference type="RefSeq" id="WP_166507830.1">
    <property type="nucleotide sequence ID" value="NZ_CP043026.1"/>
</dbReference>
<evidence type="ECO:0000256" key="3">
    <source>
        <dbReference type="ARBA" id="ARBA00022695"/>
    </source>
</evidence>
<dbReference type="InterPro" id="IPR036388">
    <property type="entry name" value="WH-like_DNA-bd_sf"/>
</dbReference>
<evidence type="ECO:0000313" key="10">
    <source>
        <dbReference type="Proteomes" id="UP000323144"/>
    </source>
</evidence>
<keyword evidence="5" id="KW-0238">DNA-binding</keyword>
<evidence type="ECO:0000256" key="5">
    <source>
        <dbReference type="ARBA" id="ARBA00023125"/>
    </source>
</evidence>
<dbReference type="InterPro" id="IPR036390">
    <property type="entry name" value="WH_DNA-bd_sf"/>
</dbReference>
<dbReference type="AlphaFoldDB" id="A0A5B9Y3R0"/>
<dbReference type="CDD" id="cd07377">
    <property type="entry name" value="WHTH_GntR"/>
    <property type="match status" value="1"/>
</dbReference>
<dbReference type="GO" id="GO:0003700">
    <property type="term" value="F:DNA-binding transcription factor activity"/>
    <property type="evidence" value="ECO:0007669"/>
    <property type="project" value="InterPro"/>
</dbReference>
<evidence type="ECO:0000259" key="8">
    <source>
        <dbReference type="PROSITE" id="PS50949"/>
    </source>
</evidence>
<feature type="domain" description="HTH gntR-type" evidence="8">
    <location>
        <begin position="168"/>
        <end position="235"/>
    </location>
</feature>
<dbReference type="EC" id="2.7.7.61" evidence="1"/>
<keyword evidence="4" id="KW-0805">Transcription regulation</keyword>
<dbReference type="GO" id="GO:0051191">
    <property type="term" value="P:prosthetic group biosynthetic process"/>
    <property type="evidence" value="ECO:0007669"/>
    <property type="project" value="InterPro"/>
</dbReference>
<evidence type="ECO:0000256" key="7">
    <source>
        <dbReference type="ARBA" id="ARBA00048574"/>
    </source>
</evidence>
<accession>A0A5B9Y3R0</accession>
<dbReference type="EMBL" id="CP043026">
    <property type="protein sequence ID" value="QEH61435.1"/>
    <property type="molecule type" value="Genomic_DNA"/>
</dbReference>
<evidence type="ECO:0000256" key="1">
    <source>
        <dbReference type="ARBA" id="ARBA00012524"/>
    </source>
</evidence>
<dbReference type="SUPFAM" id="SSF46785">
    <property type="entry name" value="Winged helix' DNA-binding domain"/>
    <property type="match status" value="1"/>
</dbReference>
<evidence type="ECO:0000256" key="2">
    <source>
        <dbReference type="ARBA" id="ARBA00022679"/>
    </source>
</evidence>
<dbReference type="PANTHER" id="PTHR43537">
    <property type="entry name" value="TRANSCRIPTIONAL REGULATOR, GNTR FAMILY"/>
    <property type="match status" value="1"/>
</dbReference>
<comment type="catalytic activity">
    <reaction evidence="7">
        <text>apo-[citrate lyase ACP] + 2'-(5''-triphospho-alpha-D-ribosyl)-3'-dephospho-CoA = holo-[citrate lyase ACP] + diphosphate</text>
        <dbReference type="Rhea" id="RHEA:16333"/>
        <dbReference type="Rhea" id="RHEA-COMP:10157"/>
        <dbReference type="Rhea" id="RHEA-COMP:10158"/>
        <dbReference type="ChEBI" id="CHEBI:29999"/>
        <dbReference type="ChEBI" id="CHEBI:33019"/>
        <dbReference type="ChEBI" id="CHEBI:61378"/>
        <dbReference type="ChEBI" id="CHEBI:82683"/>
        <dbReference type="EC" id="2.7.7.61"/>
    </reaction>
</comment>
<keyword evidence="2" id="KW-0808">Transferase</keyword>
<dbReference type="Pfam" id="PF00392">
    <property type="entry name" value="GntR"/>
    <property type="match status" value="1"/>
</dbReference>
<dbReference type="Proteomes" id="UP000323144">
    <property type="component" value="Chromosome"/>
</dbReference>
<evidence type="ECO:0000256" key="4">
    <source>
        <dbReference type="ARBA" id="ARBA00023015"/>
    </source>
</evidence>
<proteinExistence type="predicted"/>
<dbReference type="GO" id="GO:0003677">
    <property type="term" value="F:DNA binding"/>
    <property type="evidence" value="ECO:0007669"/>
    <property type="project" value="UniProtKB-KW"/>
</dbReference>
<gene>
    <name evidence="9" type="ORF">SCHIN_v1c02380</name>
</gene>